<evidence type="ECO:0008006" key="5">
    <source>
        <dbReference type="Google" id="ProtNLM"/>
    </source>
</evidence>
<reference evidence="2" key="2">
    <citation type="submission" date="2017-06" db="EMBL/GenBank/DDBJ databases">
        <title>WGS assembly of Brachypodium distachyon.</title>
        <authorList>
            <consortium name="The International Brachypodium Initiative"/>
            <person name="Lucas S."/>
            <person name="Harmon-Smith M."/>
            <person name="Lail K."/>
            <person name="Tice H."/>
            <person name="Grimwood J."/>
            <person name="Bruce D."/>
            <person name="Barry K."/>
            <person name="Shu S."/>
            <person name="Lindquist E."/>
            <person name="Wang M."/>
            <person name="Pitluck S."/>
            <person name="Vogel J.P."/>
            <person name="Garvin D.F."/>
            <person name="Mockler T.C."/>
            <person name="Schmutz J."/>
            <person name="Rokhsar D."/>
            <person name="Bevan M.W."/>
        </authorList>
    </citation>
    <scope>NUCLEOTIDE SEQUENCE</scope>
    <source>
        <strain evidence="2">Bd21</strain>
    </source>
</reference>
<feature type="region of interest" description="Disordered" evidence="1">
    <location>
        <begin position="1"/>
        <end position="66"/>
    </location>
</feature>
<dbReference type="EnsemblPlants" id="KQK18818">
    <property type="protein sequence ID" value="KQK18818"/>
    <property type="gene ID" value="BRADI_1g44938v3"/>
</dbReference>
<dbReference type="EMBL" id="CM000880">
    <property type="protein sequence ID" value="KQK18818.1"/>
    <property type="molecule type" value="Genomic_DNA"/>
</dbReference>
<evidence type="ECO:0000313" key="3">
    <source>
        <dbReference type="EnsemblPlants" id="KQK18818"/>
    </source>
</evidence>
<feature type="compositionally biased region" description="Gly residues" evidence="1">
    <location>
        <begin position="1"/>
        <end position="11"/>
    </location>
</feature>
<feature type="compositionally biased region" description="Acidic residues" evidence="1">
    <location>
        <begin position="37"/>
        <end position="47"/>
    </location>
</feature>
<dbReference type="STRING" id="15368.A0A0Q3S195"/>
<dbReference type="PANTHER" id="PTHR45023">
    <property type="match status" value="1"/>
</dbReference>
<dbReference type="OrthoDB" id="692133at2759"/>
<dbReference type="InParanoid" id="A0A0Q3S195"/>
<organism evidence="2">
    <name type="scientific">Brachypodium distachyon</name>
    <name type="common">Purple false brome</name>
    <name type="synonym">Trachynia distachya</name>
    <dbReference type="NCBI Taxonomy" id="15368"/>
    <lineage>
        <taxon>Eukaryota</taxon>
        <taxon>Viridiplantae</taxon>
        <taxon>Streptophyta</taxon>
        <taxon>Embryophyta</taxon>
        <taxon>Tracheophyta</taxon>
        <taxon>Spermatophyta</taxon>
        <taxon>Magnoliopsida</taxon>
        <taxon>Liliopsida</taxon>
        <taxon>Poales</taxon>
        <taxon>Poaceae</taxon>
        <taxon>BOP clade</taxon>
        <taxon>Pooideae</taxon>
        <taxon>Stipodae</taxon>
        <taxon>Brachypodieae</taxon>
        <taxon>Brachypodium</taxon>
    </lineage>
</organism>
<accession>A0A0Q3S195</accession>
<reference evidence="2 3" key="1">
    <citation type="journal article" date="2010" name="Nature">
        <title>Genome sequencing and analysis of the model grass Brachypodium distachyon.</title>
        <authorList>
            <consortium name="International Brachypodium Initiative"/>
        </authorList>
    </citation>
    <scope>NUCLEOTIDE SEQUENCE [LARGE SCALE GENOMIC DNA]</scope>
    <source>
        <strain evidence="2 3">Bd21</strain>
    </source>
</reference>
<feature type="region of interest" description="Disordered" evidence="1">
    <location>
        <begin position="180"/>
        <end position="222"/>
    </location>
</feature>
<keyword evidence="4" id="KW-1185">Reference proteome</keyword>
<protein>
    <recommendedName>
        <fullName evidence="5">No apical meristem-associated C-terminal domain-containing protein</fullName>
    </recommendedName>
</protein>
<reference evidence="3" key="3">
    <citation type="submission" date="2018-08" db="UniProtKB">
        <authorList>
            <consortium name="EnsemblPlants"/>
        </authorList>
    </citation>
    <scope>IDENTIFICATION</scope>
    <source>
        <strain evidence="3">cv. Bd21</strain>
    </source>
</reference>
<dbReference type="Proteomes" id="UP000008810">
    <property type="component" value="Chromosome 1"/>
</dbReference>
<dbReference type="Gramene" id="KQK18818">
    <property type="protein sequence ID" value="KQK18818"/>
    <property type="gene ID" value="BRADI_1g44938v3"/>
</dbReference>
<dbReference type="AlphaFoldDB" id="A0A0Q3S195"/>
<proteinExistence type="predicted"/>
<gene>
    <name evidence="2" type="ORF">BRADI_1g44938v3</name>
</gene>
<sequence>MAFFGVAGGSGSRDEDNSPVGGSSTPHSTAHRVEDPANNEEGSESSPDEQVKRGKGKNWSKKGMNCYSKKSDHFWKQIAKEYNMYAPQDQQKSAAQCKIHWTKNTSKVSKFNACYNELKSTYASGQSEDQLMEKVHEKYKVVAKTKRPFPLEHWWKMVKKQPKWRRLYTLEEMNKRNKLDAAGAYSSSNQETEAEEETKRPQGQKAAKAQRKGKSKCSTGTLSNENVEQFNNLQIRKSITAEKIATATLLYAENEKERIEAEKEKTKVAKLDKYFNLIEKSTSNFTNDEKLRHERLVEYLAKELGLD</sequence>
<evidence type="ECO:0000313" key="4">
    <source>
        <dbReference type="Proteomes" id="UP000008810"/>
    </source>
</evidence>
<evidence type="ECO:0000313" key="2">
    <source>
        <dbReference type="EMBL" id="KQK18818.1"/>
    </source>
</evidence>
<evidence type="ECO:0000256" key="1">
    <source>
        <dbReference type="SAM" id="MobiDB-lite"/>
    </source>
</evidence>
<dbReference type="PANTHER" id="PTHR45023:SF4">
    <property type="entry name" value="GLYCINE-RICH PROTEIN-RELATED"/>
    <property type="match status" value="1"/>
</dbReference>
<name>A0A0Q3S195_BRADI</name>